<accession>A0A401GD73</accession>
<evidence type="ECO:0000256" key="2">
    <source>
        <dbReference type="ARBA" id="ARBA00023172"/>
    </source>
</evidence>
<dbReference type="GO" id="GO:0006310">
    <property type="term" value="P:DNA recombination"/>
    <property type="evidence" value="ECO:0007669"/>
    <property type="project" value="UniProtKB-KW"/>
</dbReference>
<dbReference type="GO" id="GO:0003677">
    <property type="term" value="F:DNA binding"/>
    <property type="evidence" value="ECO:0007669"/>
    <property type="project" value="UniProtKB-KW"/>
</dbReference>
<dbReference type="InterPro" id="IPR010998">
    <property type="entry name" value="Integrase_recombinase_N"/>
</dbReference>
<reference evidence="4 5" key="1">
    <citation type="journal article" date="2018" name="Sci. Rep.">
        <title>Genome sequence of the cauliflower mushroom Sparassis crispa (Hanabiratake) and its association with beneficial usage.</title>
        <authorList>
            <person name="Kiyama R."/>
            <person name="Furutani Y."/>
            <person name="Kawaguchi K."/>
            <person name="Nakanishi T."/>
        </authorList>
    </citation>
    <scope>NUCLEOTIDE SEQUENCE [LARGE SCALE GENOMIC DNA]</scope>
</reference>
<dbReference type="Gene3D" id="1.10.443.10">
    <property type="entry name" value="Intergrase catalytic core"/>
    <property type="match status" value="1"/>
</dbReference>
<sequence length="1068" mass="118514">MTETPVATLATSPWRSLPFETARELTLGPLPSASAAAGPDTSSLNARKRRQRKASKHSRDTSTTSLSCDPIPPPSASPSSSTLPNVFANSTIPSNISVHSAAPPSMEPARENAHNEGDVTLLLGAWLRLLDDFVEWYPPPNISTPDELHVYLDGLQIEPSPFDQDPDFSLVLTPYSTPDFQRYLDNAGLLARYPELCFKITHSFPLGDLAPILESFTPNNLPSANDHMEVIREYISEELALGRFTGPFTRAQLETKIGPFRSSPLQVATKISSALLGTQAVTLDIAGAYHMVPVKPDHKRFLVVFFLSFFYMDHNVPFGLASASGLQGEIADATVDVWESLAVSPIVKWVDDFTLFRFPCEIGPFVEDGFRYRYDLTYAKELIAPLCIPWHSTKDQEFANSFDYVGFHWDIAQRTVSLSERKRLKYSAHLLLFLQTYENSQVPKKEAERIIGKLSHITFVHSRGRLYMSNLYAWLRTFHTDFIPCYMRSSIISDLKWWLTELSIPFAPRSLTPHGPTRDYGIWVDASTSMGIGIIWNGHWAAWRAVDGWKVPGRDIGWLEGVAAEIAILIAYELGIRDAGILIRSDNEGVIGAFEKGRSNNAETNLCIRRSEEVFRVTGLSASLIYPPSSPMNDSSPIAHLLQDVDIDAEAAAFFSQVNSDVRHVATLPPSGGHVRIPRRPSSLNCIAPSSHRPLVLASDRVLLWTTPHSHSFQRSLDSLLPSTAVLKLFQVMLCSLDESTHGAGLLRFTQYCDQHRIPELQRMPASESLLSTFAASAAGAISDNTLSNWLAGLHFWHTINGAVWHGHDMLRHVRRGIAKLVPPDSKRAKHPPVTIEAMVILKDGLDLSNVFDAAVWALVSIAFWCCCRLGELVIPSTNLFDPLKHVSRSVLPIAFDRLANGAEFATFHIPWTKTTLQEGADISITARIHSTCPLVALRHHLSCNIDIPTSAPLFAFETAAGGWSPMTKHWFMQCCNTIWVSAGFPDMPGHAFRIGGATELLLQGVNPDVVATQGRWKSQAFLEYWRRIESILPLFISNASHSSRALHIGSAMDSFSRRHRLVSCAPT</sequence>
<evidence type="ECO:0000256" key="3">
    <source>
        <dbReference type="SAM" id="MobiDB-lite"/>
    </source>
</evidence>
<dbReference type="SUPFAM" id="SSF56349">
    <property type="entry name" value="DNA breaking-rejoining enzymes"/>
    <property type="match status" value="1"/>
</dbReference>
<organism evidence="4 5">
    <name type="scientific">Sparassis crispa</name>
    <dbReference type="NCBI Taxonomy" id="139825"/>
    <lineage>
        <taxon>Eukaryota</taxon>
        <taxon>Fungi</taxon>
        <taxon>Dikarya</taxon>
        <taxon>Basidiomycota</taxon>
        <taxon>Agaricomycotina</taxon>
        <taxon>Agaricomycetes</taxon>
        <taxon>Polyporales</taxon>
        <taxon>Sparassidaceae</taxon>
        <taxon>Sparassis</taxon>
    </lineage>
</organism>
<keyword evidence="5" id="KW-1185">Reference proteome</keyword>
<dbReference type="GO" id="GO:0015074">
    <property type="term" value="P:DNA integration"/>
    <property type="evidence" value="ECO:0007669"/>
    <property type="project" value="InterPro"/>
</dbReference>
<dbReference type="RefSeq" id="XP_027611047.1">
    <property type="nucleotide sequence ID" value="XM_027755246.1"/>
</dbReference>
<dbReference type="InterPro" id="IPR013762">
    <property type="entry name" value="Integrase-like_cat_sf"/>
</dbReference>
<dbReference type="Proteomes" id="UP000287166">
    <property type="component" value="Unassembled WGS sequence"/>
</dbReference>
<dbReference type="InParanoid" id="A0A401GD73"/>
<name>A0A401GD73_9APHY</name>
<feature type="compositionally biased region" description="Basic residues" evidence="3">
    <location>
        <begin position="46"/>
        <end position="56"/>
    </location>
</feature>
<proteinExistence type="predicted"/>
<keyword evidence="1" id="KW-0238">DNA-binding</keyword>
<dbReference type="InterPro" id="IPR052055">
    <property type="entry name" value="Hepadnavirus_pol/RT"/>
</dbReference>
<dbReference type="EMBL" id="BFAD01000002">
    <property type="protein sequence ID" value="GBE80134.1"/>
    <property type="molecule type" value="Genomic_DNA"/>
</dbReference>
<feature type="region of interest" description="Disordered" evidence="3">
    <location>
        <begin position="25"/>
        <end position="86"/>
    </location>
</feature>
<evidence type="ECO:0000256" key="1">
    <source>
        <dbReference type="ARBA" id="ARBA00023125"/>
    </source>
</evidence>
<dbReference type="PANTHER" id="PTHR33050">
    <property type="entry name" value="REVERSE TRANSCRIPTASE DOMAIN-CONTAINING PROTEIN"/>
    <property type="match status" value="1"/>
</dbReference>
<evidence type="ECO:0000313" key="5">
    <source>
        <dbReference type="Proteomes" id="UP000287166"/>
    </source>
</evidence>
<dbReference type="GeneID" id="38777051"/>
<evidence type="ECO:0008006" key="6">
    <source>
        <dbReference type="Google" id="ProtNLM"/>
    </source>
</evidence>
<dbReference type="PANTHER" id="PTHR33050:SF7">
    <property type="entry name" value="RIBONUCLEASE H"/>
    <property type="match status" value="1"/>
</dbReference>
<gene>
    <name evidence="4" type="ORF">SCP_0213370</name>
</gene>
<dbReference type="Gene3D" id="1.10.150.130">
    <property type="match status" value="1"/>
</dbReference>
<dbReference type="OrthoDB" id="3263117at2759"/>
<comment type="caution">
    <text evidence="4">The sequence shown here is derived from an EMBL/GenBank/DDBJ whole genome shotgun (WGS) entry which is preliminary data.</text>
</comment>
<keyword evidence="2" id="KW-0233">DNA recombination</keyword>
<dbReference type="InterPro" id="IPR011010">
    <property type="entry name" value="DNA_brk_join_enz"/>
</dbReference>
<protein>
    <recommendedName>
        <fullName evidence="6">Reverse transcriptase domain-containing protein</fullName>
    </recommendedName>
</protein>
<dbReference type="AlphaFoldDB" id="A0A401GD73"/>
<feature type="compositionally biased region" description="Low complexity" evidence="3">
    <location>
        <begin position="27"/>
        <end position="39"/>
    </location>
</feature>
<evidence type="ECO:0000313" key="4">
    <source>
        <dbReference type="EMBL" id="GBE80134.1"/>
    </source>
</evidence>